<gene>
    <name evidence="2" type="ORF">L0C25_05520</name>
</gene>
<keyword evidence="1" id="KW-0808">Transferase</keyword>
<proteinExistence type="predicted"/>
<dbReference type="Gene3D" id="3.40.50.300">
    <property type="entry name" value="P-loop containing nucleotide triphosphate hydrolases"/>
    <property type="match status" value="1"/>
</dbReference>
<dbReference type="Pfam" id="PF13469">
    <property type="entry name" value="Sulfotransfer_3"/>
    <property type="match status" value="1"/>
</dbReference>
<evidence type="ECO:0000313" key="2">
    <source>
        <dbReference type="EMBL" id="UYM06533.1"/>
    </source>
</evidence>
<dbReference type="KEGG" id="sgrg:L0C25_05520"/>
<name>A0AA46TLB3_9ACTN</name>
<organism evidence="2 3">
    <name type="scientific">Solicola gregarius</name>
    <dbReference type="NCBI Taxonomy" id="2908642"/>
    <lineage>
        <taxon>Bacteria</taxon>
        <taxon>Bacillati</taxon>
        <taxon>Actinomycetota</taxon>
        <taxon>Actinomycetes</taxon>
        <taxon>Propionibacteriales</taxon>
        <taxon>Nocardioidaceae</taxon>
        <taxon>Solicola</taxon>
    </lineage>
</organism>
<dbReference type="GO" id="GO:0008146">
    <property type="term" value="F:sulfotransferase activity"/>
    <property type="evidence" value="ECO:0007669"/>
    <property type="project" value="InterPro"/>
</dbReference>
<dbReference type="InterPro" id="IPR027417">
    <property type="entry name" value="P-loop_NTPase"/>
</dbReference>
<dbReference type="PANTHER" id="PTHR10605:SF56">
    <property type="entry name" value="BIFUNCTIONAL HEPARAN SULFATE N-DEACETYLASE_N-SULFOTRANSFERASE"/>
    <property type="match status" value="1"/>
</dbReference>
<reference evidence="2" key="1">
    <citation type="submission" date="2022-01" db="EMBL/GenBank/DDBJ databases">
        <title>Nocardioidaceae gen. sp. A5X3R13.</title>
        <authorList>
            <person name="Lopez Marin M.A."/>
            <person name="Uhlik O."/>
        </authorList>
    </citation>
    <scope>NUCLEOTIDE SEQUENCE</scope>
    <source>
        <strain evidence="2">A5X3R13</strain>
    </source>
</reference>
<dbReference type="PANTHER" id="PTHR10605">
    <property type="entry name" value="HEPARAN SULFATE SULFOTRANSFERASE"/>
    <property type="match status" value="1"/>
</dbReference>
<evidence type="ECO:0000256" key="1">
    <source>
        <dbReference type="ARBA" id="ARBA00022679"/>
    </source>
</evidence>
<dbReference type="SUPFAM" id="SSF52540">
    <property type="entry name" value="P-loop containing nucleoside triphosphate hydrolases"/>
    <property type="match status" value="1"/>
</dbReference>
<dbReference type="EMBL" id="CP094970">
    <property type="protein sequence ID" value="UYM06533.1"/>
    <property type="molecule type" value="Genomic_DNA"/>
</dbReference>
<evidence type="ECO:0000313" key="3">
    <source>
        <dbReference type="Proteomes" id="UP001164390"/>
    </source>
</evidence>
<sequence length="255" mass="28301">MTRHLLVIGAQRSGTTYLQSLLEAHPQIAMARPTRPEPKVFCSDELAANGPDWYRDTYFAHATDERIFGEKSTSYLEDPLAPARVLRTLGGAEIAVMLRDPLQRAVSNWRFSTDNGLETRPLEAALRENLAAPTPWDPASTSVSPFAYVERGRYADYLEPWLEAFPGSSHVWFLDELVGDERAVGALYAELGVDPHPLPDAHERAVNESRQTRPTLPPDLVGRLRAYFSDADLALERLLGRALPWQADEGGAAHG</sequence>
<accession>A0AA46TLB3</accession>
<dbReference type="InterPro" id="IPR037359">
    <property type="entry name" value="NST/OST"/>
</dbReference>
<keyword evidence="3" id="KW-1185">Reference proteome</keyword>
<protein>
    <submittedName>
        <fullName evidence="2">Sulfotransferase domain-containing protein</fullName>
    </submittedName>
</protein>
<dbReference type="Proteomes" id="UP001164390">
    <property type="component" value="Chromosome"/>
</dbReference>
<dbReference type="AlphaFoldDB" id="A0AA46TLB3"/>
<dbReference type="RefSeq" id="WP_271635440.1">
    <property type="nucleotide sequence ID" value="NZ_CP094970.1"/>
</dbReference>